<accession>A0A3N4LKH6</accession>
<evidence type="ECO:0000256" key="1">
    <source>
        <dbReference type="SAM" id="MobiDB-lite"/>
    </source>
</evidence>
<evidence type="ECO:0000313" key="2">
    <source>
        <dbReference type="EMBL" id="RPB21892.1"/>
    </source>
</evidence>
<feature type="compositionally biased region" description="Acidic residues" evidence="1">
    <location>
        <begin position="30"/>
        <end position="42"/>
    </location>
</feature>
<feature type="region of interest" description="Disordered" evidence="1">
    <location>
        <begin position="1"/>
        <end position="51"/>
    </location>
</feature>
<dbReference type="EMBL" id="ML121556">
    <property type="protein sequence ID" value="RPB21892.1"/>
    <property type="molecule type" value="Genomic_DNA"/>
</dbReference>
<protein>
    <submittedName>
        <fullName evidence="2">Uncharacterized protein</fullName>
    </submittedName>
</protein>
<reference evidence="2 3" key="1">
    <citation type="journal article" date="2018" name="Nat. Ecol. Evol.">
        <title>Pezizomycetes genomes reveal the molecular basis of ectomycorrhizal truffle lifestyle.</title>
        <authorList>
            <person name="Murat C."/>
            <person name="Payen T."/>
            <person name="Noel B."/>
            <person name="Kuo A."/>
            <person name="Morin E."/>
            <person name="Chen J."/>
            <person name="Kohler A."/>
            <person name="Krizsan K."/>
            <person name="Balestrini R."/>
            <person name="Da Silva C."/>
            <person name="Montanini B."/>
            <person name="Hainaut M."/>
            <person name="Levati E."/>
            <person name="Barry K.W."/>
            <person name="Belfiori B."/>
            <person name="Cichocki N."/>
            <person name="Clum A."/>
            <person name="Dockter R.B."/>
            <person name="Fauchery L."/>
            <person name="Guy J."/>
            <person name="Iotti M."/>
            <person name="Le Tacon F."/>
            <person name="Lindquist E.A."/>
            <person name="Lipzen A."/>
            <person name="Malagnac F."/>
            <person name="Mello A."/>
            <person name="Molinier V."/>
            <person name="Miyauchi S."/>
            <person name="Poulain J."/>
            <person name="Riccioni C."/>
            <person name="Rubini A."/>
            <person name="Sitrit Y."/>
            <person name="Splivallo R."/>
            <person name="Traeger S."/>
            <person name="Wang M."/>
            <person name="Zifcakova L."/>
            <person name="Wipf D."/>
            <person name="Zambonelli A."/>
            <person name="Paolocci F."/>
            <person name="Nowrousian M."/>
            <person name="Ottonello S."/>
            <person name="Baldrian P."/>
            <person name="Spatafora J.W."/>
            <person name="Henrissat B."/>
            <person name="Nagy L.G."/>
            <person name="Aury J.M."/>
            <person name="Wincker P."/>
            <person name="Grigoriev I.V."/>
            <person name="Bonfante P."/>
            <person name="Martin F.M."/>
        </authorList>
    </citation>
    <scope>NUCLEOTIDE SEQUENCE [LARGE SCALE GENOMIC DNA]</scope>
    <source>
        <strain evidence="2 3">ATCC MYA-4762</strain>
    </source>
</reference>
<proteinExistence type="predicted"/>
<evidence type="ECO:0000313" key="3">
    <source>
        <dbReference type="Proteomes" id="UP000267821"/>
    </source>
</evidence>
<dbReference type="InParanoid" id="A0A3N4LKH6"/>
<keyword evidence="3" id="KW-1185">Reference proteome</keyword>
<name>A0A3N4LKH6_9PEZI</name>
<dbReference type="AlphaFoldDB" id="A0A3N4LKH6"/>
<dbReference type="STRING" id="1051890.A0A3N4LKH6"/>
<gene>
    <name evidence="2" type="ORF">L211DRAFT_851111</name>
</gene>
<feature type="compositionally biased region" description="Acidic residues" evidence="1">
    <location>
        <begin position="1"/>
        <end position="22"/>
    </location>
</feature>
<dbReference type="Proteomes" id="UP000267821">
    <property type="component" value="Unassembled WGS sequence"/>
</dbReference>
<dbReference type="OrthoDB" id="5028726at2759"/>
<sequence length="252" mass="28767">MRLEDIGDELQGIEDGNEEEAGDQDRDSEQEQEDEQEDEGDEVSSAVGKKRQNRTMDRYLRATTILGVMINSRNVKVNYFQTILGIALTGYGTPKRTINLMSCLELTISYQTILRTLKLTAKEYAKEVKELAKQVPLGCAYDNLNKEQKAGTETIKNRTSAYKLTVNLVWELVVPAVVATEGQLLRRMCIVEDVNYDELDPLVILGFHLIGGFWERQISGLLSDILWKWCGKEMDVNPIPRKQEWILRKSLH</sequence>
<organism evidence="2 3">
    <name type="scientific">Terfezia boudieri ATCC MYA-4762</name>
    <dbReference type="NCBI Taxonomy" id="1051890"/>
    <lineage>
        <taxon>Eukaryota</taxon>
        <taxon>Fungi</taxon>
        <taxon>Dikarya</taxon>
        <taxon>Ascomycota</taxon>
        <taxon>Pezizomycotina</taxon>
        <taxon>Pezizomycetes</taxon>
        <taxon>Pezizales</taxon>
        <taxon>Pezizaceae</taxon>
        <taxon>Terfezia</taxon>
    </lineage>
</organism>